<dbReference type="EMBL" id="JRKQ01000050">
    <property type="protein sequence ID" value="KGJ22058.1"/>
    <property type="molecule type" value="Genomic_DNA"/>
</dbReference>
<reference evidence="9 10" key="1">
    <citation type="submission" date="2014-09" db="EMBL/GenBank/DDBJ databases">
        <authorList>
            <person name="McGinnis J.M."/>
            <person name="Wolfgang W.J."/>
        </authorList>
    </citation>
    <scope>NUCLEOTIDE SEQUENCE [LARGE SCALE GENOMIC DNA]</scope>
    <source>
        <strain evidence="9 10">5503</strain>
    </source>
</reference>
<comment type="subcellular location">
    <subcellularLocation>
        <location evidence="1 8">Cell membrane</location>
        <topology evidence="1 8">Multi-pass membrane protein</topology>
    </subcellularLocation>
</comment>
<sequence>MELTALGWGLLALASALVGLAKGGLAMVAMLAVPILSLVMSPVQAAGILLPIYVISDVFGLIAYRRHYDRRVVVRLLPGAILGVGLGWATASKVDDAVIGGLVGVIGASFALLTLLRPPPEDGVPGKADWGRGTGWGLVTGYTSFVSHSGAPPYQIYVQPLRLGKETYAGTNTVFFAVVNAVKLVPYVALGQLGAANLGKAAVMIPIAAASVFAGVWLVRRVPQAFFYRFITWALLAVSLKLIADVFRG</sequence>
<dbReference type="Pfam" id="PF01925">
    <property type="entry name" value="TauE"/>
    <property type="match status" value="1"/>
</dbReference>
<keyword evidence="7 8" id="KW-0472">Membrane</keyword>
<dbReference type="Proteomes" id="UP000029858">
    <property type="component" value="Unassembled WGS sequence"/>
</dbReference>
<evidence type="ECO:0000256" key="4">
    <source>
        <dbReference type="ARBA" id="ARBA00022475"/>
    </source>
</evidence>
<dbReference type="PANTHER" id="PTHR30269">
    <property type="entry name" value="TRANSMEMBRANE PROTEIN YFCA"/>
    <property type="match status" value="1"/>
</dbReference>
<keyword evidence="4 8" id="KW-1003">Cell membrane</keyword>
<feature type="transmembrane region" description="Helical" evidence="8">
    <location>
        <begin position="226"/>
        <end position="244"/>
    </location>
</feature>
<feature type="transmembrane region" description="Helical" evidence="8">
    <location>
        <begin position="45"/>
        <end position="65"/>
    </location>
</feature>
<comment type="caution">
    <text evidence="9">The sequence shown here is derived from an EMBL/GenBank/DDBJ whole genome shotgun (WGS) entry which is preliminary data.</text>
</comment>
<evidence type="ECO:0000256" key="1">
    <source>
        <dbReference type="ARBA" id="ARBA00004651"/>
    </source>
</evidence>
<keyword evidence="3" id="KW-0813">Transport</keyword>
<evidence type="ECO:0000256" key="2">
    <source>
        <dbReference type="ARBA" id="ARBA00009142"/>
    </source>
</evidence>
<accession>A0A099GIV7</accession>
<dbReference type="GO" id="GO:0005886">
    <property type="term" value="C:plasma membrane"/>
    <property type="evidence" value="ECO:0007669"/>
    <property type="project" value="UniProtKB-SubCell"/>
</dbReference>
<feature type="transmembrane region" description="Helical" evidence="8">
    <location>
        <begin position="97"/>
        <end position="116"/>
    </location>
</feature>
<proteinExistence type="inferred from homology"/>
<dbReference type="InterPro" id="IPR002781">
    <property type="entry name" value="TM_pro_TauE-like"/>
</dbReference>
<dbReference type="AlphaFoldDB" id="A0A099GIV7"/>
<evidence type="ECO:0000313" key="9">
    <source>
        <dbReference type="EMBL" id="KGJ22058.1"/>
    </source>
</evidence>
<dbReference type="InterPro" id="IPR052017">
    <property type="entry name" value="TSUP"/>
</dbReference>
<feature type="transmembrane region" description="Helical" evidence="8">
    <location>
        <begin position="72"/>
        <end position="91"/>
    </location>
</feature>
<keyword evidence="5 8" id="KW-0812">Transmembrane</keyword>
<evidence type="ECO:0000256" key="8">
    <source>
        <dbReference type="RuleBase" id="RU363041"/>
    </source>
</evidence>
<name>A0A099GIV7_9RHOB</name>
<evidence type="ECO:0000313" key="10">
    <source>
        <dbReference type="Proteomes" id="UP000029858"/>
    </source>
</evidence>
<dbReference type="RefSeq" id="WP_036709916.1">
    <property type="nucleotide sequence ID" value="NZ_JRKQ01000050.1"/>
</dbReference>
<protein>
    <recommendedName>
        <fullName evidence="8">Probable membrane transporter protein</fullName>
    </recommendedName>
</protein>
<organism evidence="9 10">
    <name type="scientific">Paracoccus sanguinis</name>
    <dbReference type="NCBI Taxonomy" id="1545044"/>
    <lineage>
        <taxon>Bacteria</taxon>
        <taxon>Pseudomonadati</taxon>
        <taxon>Pseudomonadota</taxon>
        <taxon>Alphaproteobacteria</taxon>
        <taxon>Rhodobacterales</taxon>
        <taxon>Paracoccaceae</taxon>
        <taxon>Paracoccus</taxon>
    </lineage>
</organism>
<evidence type="ECO:0000256" key="3">
    <source>
        <dbReference type="ARBA" id="ARBA00022448"/>
    </source>
</evidence>
<dbReference type="PANTHER" id="PTHR30269:SF37">
    <property type="entry name" value="MEMBRANE TRANSPORTER PROTEIN"/>
    <property type="match status" value="1"/>
</dbReference>
<evidence type="ECO:0000256" key="6">
    <source>
        <dbReference type="ARBA" id="ARBA00022989"/>
    </source>
</evidence>
<evidence type="ECO:0000256" key="7">
    <source>
        <dbReference type="ARBA" id="ARBA00023136"/>
    </source>
</evidence>
<gene>
    <name evidence="9" type="ORF">IX56_10335</name>
</gene>
<evidence type="ECO:0000256" key="5">
    <source>
        <dbReference type="ARBA" id="ARBA00022692"/>
    </source>
</evidence>
<reference evidence="9 10" key="2">
    <citation type="submission" date="2014-10" db="EMBL/GenBank/DDBJ databases">
        <title>Paracoccus sanguinis sp. nov., isolated from clinical specimens of New York State patients.</title>
        <authorList>
            <person name="Mingle L.A."/>
            <person name="Cole J.A."/>
            <person name="Lapierre P."/>
            <person name="Musser K.A."/>
        </authorList>
    </citation>
    <scope>NUCLEOTIDE SEQUENCE [LARGE SCALE GENOMIC DNA]</scope>
    <source>
        <strain evidence="9 10">5503</strain>
    </source>
</reference>
<keyword evidence="6 8" id="KW-1133">Transmembrane helix</keyword>
<feature type="transmembrane region" description="Helical" evidence="8">
    <location>
        <begin position="201"/>
        <end position="219"/>
    </location>
</feature>
<comment type="similarity">
    <text evidence="2 8">Belongs to the 4-toluene sulfonate uptake permease (TSUP) (TC 2.A.102) family.</text>
</comment>
<feature type="transmembrane region" description="Helical" evidence="8">
    <location>
        <begin position="169"/>
        <end position="189"/>
    </location>
</feature>